<reference evidence="2 3" key="1">
    <citation type="journal article" date="2014" name="MBio">
        <title>The Ordospora colligata genome; evolution of extreme reduction in microsporidia and host-to-parasite horizontal gene transfer.</title>
        <authorList>
            <person name="Pombert J.-F."/>
            <person name="Haag K.L."/>
            <person name="Beidas S."/>
            <person name="Ebert D."/>
            <person name="Keeling P.J."/>
        </authorList>
    </citation>
    <scope>NUCLEOTIDE SEQUENCE [LARGE SCALE GENOMIC DNA]</scope>
    <source>
        <strain evidence="2 3">OC4</strain>
    </source>
</reference>
<sequence length="113" mass="13324">MSIFKLLGLKKNATEKEIKTHYIRRLIQVHPDRPSGSKYEYLKLNNAYEAYIRDRGFQEMPYAVCMRTEIHSISCRCGEKYKPYHEVDNRIDCECCSCFIEIEDGILQIDATH</sequence>
<dbReference type="Proteomes" id="UP000031056">
    <property type="component" value="Unassembled WGS sequence"/>
</dbReference>
<accession>A0A0B2UKZ3</accession>
<evidence type="ECO:0000313" key="2">
    <source>
        <dbReference type="EMBL" id="KHN70038.1"/>
    </source>
</evidence>
<protein>
    <recommendedName>
        <fullName evidence="1">J domain-containing protein</fullName>
    </recommendedName>
</protein>
<dbReference type="EMBL" id="JOKQ01000003">
    <property type="protein sequence ID" value="KHN70038.1"/>
    <property type="molecule type" value="Genomic_DNA"/>
</dbReference>
<dbReference type="VEuPathDB" id="MicrosporidiaDB:M896_030230"/>
<name>A0A0B2UKZ3_9MICR</name>
<feature type="domain" description="J" evidence="1">
    <location>
        <begin position="2"/>
        <end position="74"/>
    </location>
</feature>
<dbReference type="Gene3D" id="1.10.287.110">
    <property type="entry name" value="DnaJ domain"/>
    <property type="match status" value="1"/>
</dbReference>
<dbReference type="InterPro" id="IPR036869">
    <property type="entry name" value="J_dom_sf"/>
</dbReference>
<dbReference type="CDD" id="cd06257">
    <property type="entry name" value="DnaJ"/>
    <property type="match status" value="1"/>
</dbReference>
<evidence type="ECO:0000313" key="3">
    <source>
        <dbReference type="Proteomes" id="UP000031056"/>
    </source>
</evidence>
<comment type="caution">
    <text evidence="2">The sequence shown here is derived from an EMBL/GenBank/DDBJ whole genome shotgun (WGS) entry which is preliminary data.</text>
</comment>
<dbReference type="InParanoid" id="A0A0B2UKZ3"/>
<dbReference type="InterPro" id="IPR001623">
    <property type="entry name" value="DnaJ_domain"/>
</dbReference>
<organism evidence="2 3">
    <name type="scientific">Ordospora colligata OC4</name>
    <dbReference type="NCBI Taxonomy" id="1354746"/>
    <lineage>
        <taxon>Eukaryota</taxon>
        <taxon>Fungi</taxon>
        <taxon>Fungi incertae sedis</taxon>
        <taxon>Microsporidia</taxon>
        <taxon>Ordosporidae</taxon>
        <taxon>Ordospora</taxon>
    </lineage>
</organism>
<gene>
    <name evidence="2" type="ORF">M896_030230</name>
</gene>
<dbReference type="GeneID" id="26261307"/>
<evidence type="ECO:0000259" key="1">
    <source>
        <dbReference type="PROSITE" id="PS50076"/>
    </source>
</evidence>
<dbReference type="HOGENOM" id="CLU_169138_0_0_1"/>
<dbReference type="OrthoDB" id="442087at2759"/>
<dbReference type="Pfam" id="PF00226">
    <property type="entry name" value="DnaJ"/>
    <property type="match status" value="1"/>
</dbReference>
<dbReference type="PROSITE" id="PS50076">
    <property type="entry name" value="DNAJ_2"/>
    <property type="match status" value="1"/>
</dbReference>
<proteinExistence type="predicted"/>
<dbReference type="SMART" id="SM00271">
    <property type="entry name" value="DnaJ"/>
    <property type="match status" value="1"/>
</dbReference>
<dbReference type="SUPFAM" id="SSF46565">
    <property type="entry name" value="Chaperone J-domain"/>
    <property type="match status" value="1"/>
</dbReference>
<dbReference type="AlphaFoldDB" id="A0A0B2UKZ3"/>
<dbReference type="RefSeq" id="XP_014564080.1">
    <property type="nucleotide sequence ID" value="XM_014708594.1"/>
</dbReference>
<keyword evidence="3" id="KW-1185">Reference proteome</keyword>